<dbReference type="PANTHER" id="PTHR43386:SF1">
    <property type="entry name" value="D,D-DIPEPTIDE TRANSPORT SYSTEM PERMEASE PROTEIN DDPC-RELATED"/>
    <property type="match status" value="1"/>
</dbReference>
<keyword evidence="2 7" id="KW-0813">Transport</keyword>
<evidence type="ECO:0000259" key="9">
    <source>
        <dbReference type="PROSITE" id="PS50928"/>
    </source>
</evidence>
<feature type="transmembrane region" description="Helical" evidence="7">
    <location>
        <begin position="282"/>
        <end position="304"/>
    </location>
</feature>
<feature type="domain" description="ABC transmembrane type-1" evidence="9">
    <location>
        <begin position="111"/>
        <end position="301"/>
    </location>
</feature>
<comment type="subcellular location">
    <subcellularLocation>
        <location evidence="1 7">Cell membrane</location>
        <topology evidence="1 7">Multi-pass membrane protein</topology>
    </subcellularLocation>
</comment>
<evidence type="ECO:0000256" key="3">
    <source>
        <dbReference type="ARBA" id="ARBA00022475"/>
    </source>
</evidence>
<feature type="transmembrane region" description="Helical" evidence="7">
    <location>
        <begin position="115"/>
        <end position="139"/>
    </location>
</feature>
<keyword evidence="4 7" id="KW-0812">Transmembrane</keyword>
<evidence type="ECO:0000256" key="4">
    <source>
        <dbReference type="ARBA" id="ARBA00022692"/>
    </source>
</evidence>
<feature type="transmembrane region" description="Helical" evidence="7">
    <location>
        <begin position="229"/>
        <end position="258"/>
    </location>
</feature>
<feature type="transmembrane region" description="Helical" evidence="7">
    <location>
        <begin position="146"/>
        <end position="167"/>
    </location>
</feature>
<reference evidence="10 11" key="1">
    <citation type="submission" date="2023-06" db="EMBL/GenBank/DDBJ databases">
        <title>Microbacterium sp. nov., isolated from a waste landfill.</title>
        <authorList>
            <person name="Wen W."/>
        </authorList>
    </citation>
    <scope>NUCLEOTIDE SEQUENCE [LARGE SCALE GENOMIC DNA]</scope>
    <source>
        <strain evidence="10 11">ASV49</strain>
    </source>
</reference>
<proteinExistence type="inferred from homology"/>
<dbReference type="Gene3D" id="1.10.3720.10">
    <property type="entry name" value="MetI-like"/>
    <property type="match status" value="1"/>
</dbReference>
<sequence>MTDSSLPSLVDAVADEKPVSQGKLVFRRFLGAKSGIIALVVLVLVLILSVSSIGIGSVHGWWIWNYYDIPRSGIVNDGAPTLQWWPFKLGIHPFGQDRIGRDYFAMTMRGIQNSFIAMILITGIALIAGIIVGALAGYYRGWVDSVLMRITDVFIVIPAIVIASVVGNWAGAIGVWILGIMLGFFSWMVIARLVRGEFLSLREREFVEAARVAGASDARIIFKHILPNAAGVIIVAGSLLAAGAILLEAAISLLGYGIRSPDVSLGLLIGANQSAFTVRPWLFWWPALFIVTLALSANVAGDALRQAFDPRSKRFNRRRVKDVPVSAEVQAELAQDAEAAAHPELPLTMYTADRPVEDRGRDQQDPRRGDDLHGGDQL</sequence>
<dbReference type="EMBL" id="JASXSZ010000005">
    <property type="protein sequence ID" value="MDL9980842.1"/>
    <property type="molecule type" value="Genomic_DNA"/>
</dbReference>
<keyword evidence="5 7" id="KW-1133">Transmembrane helix</keyword>
<dbReference type="Pfam" id="PF00528">
    <property type="entry name" value="BPD_transp_1"/>
    <property type="match status" value="1"/>
</dbReference>
<name>A0ABT7N2C5_9MICO</name>
<keyword evidence="6 7" id="KW-0472">Membrane</keyword>
<comment type="similarity">
    <text evidence="7">Belongs to the binding-protein-dependent transport system permease family.</text>
</comment>
<keyword evidence="3" id="KW-1003">Cell membrane</keyword>
<dbReference type="PROSITE" id="PS50928">
    <property type="entry name" value="ABC_TM1"/>
    <property type="match status" value="1"/>
</dbReference>
<feature type="transmembrane region" description="Helical" evidence="7">
    <location>
        <begin position="36"/>
        <end position="64"/>
    </location>
</feature>
<evidence type="ECO:0000256" key="6">
    <source>
        <dbReference type="ARBA" id="ARBA00023136"/>
    </source>
</evidence>
<evidence type="ECO:0000256" key="2">
    <source>
        <dbReference type="ARBA" id="ARBA00022448"/>
    </source>
</evidence>
<protein>
    <submittedName>
        <fullName evidence="10">ABC transporter permease</fullName>
    </submittedName>
</protein>
<evidence type="ECO:0000256" key="8">
    <source>
        <dbReference type="SAM" id="MobiDB-lite"/>
    </source>
</evidence>
<keyword evidence="11" id="KW-1185">Reference proteome</keyword>
<dbReference type="PANTHER" id="PTHR43386">
    <property type="entry name" value="OLIGOPEPTIDE TRANSPORT SYSTEM PERMEASE PROTEIN APPC"/>
    <property type="match status" value="1"/>
</dbReference>
<feature type="transmembrane region" description="Helical" evidence="7">
    <location>
        <begin position="173"/>
        <end position="194"/>
    </location>
</feature>
<dbReference type="InterPro" id="IPR000515">
    <property type="entry name" value="MetI-like"/>
</dbReference>
<evidence type="ECO:0000256" key="5">
    <source>
        <dbReference type="ARBA" id="ARBA00022989"/>
    </source>
</evidence>
<dbReference type="InterPro" id="IPR035906">
    <property type="entry name" value="MetI-like_sf"/>
</dbReference>
<evidence type="ECO:0000313" key="10">
    <source>
        <dbReference type="EMBL" id="MDL9980842.1"/>
    </source>
</evidence>
<evidence type="ECO:0000256" key="1">
    <source>
        <dbReference type="ARBA" id="ARBA00004651"/>
    </source>
</evidence>
<gene>
    <name evidence="10" type="ORF">QSV35_15995</name>
</gene>
<comment type="caution">
    <text evidence="10">The sequence shown here is derived from an EMBL/GenBank/DDBJ whole genome shotgun (WGS) entry which is preliminary data.</text>
</comment>
<accession>A0ABT7N2C5</accession>
<feature type="compositionally biased region" description="Basic and acidic residues" evidence="8">
    <location>
        <begin position="354"/>
        <end position="378"/>
    </location>
</feature>
<organism evidence="10 11">
    <name type="scientific">Microbacterium candidum</name>
    <dbReference type="NCBI Taxonomy" id="3041922"/>
    <lineage>
        <taxon>Bacteria</taxon>
        <taxon>Bacillati</taxon>
        <taxon>Actinomycetota</taxon>
        <taxon>Actinomycetes</taxon>
        <taxon>Micrococcales</taxon>
        <taxon>Microbacteriaceae</taxon>
        <taxon>Microbacterium</taxon>
    </lineage>
</organism>
<evidence type="ECO:0000313" key="11">
    <source>
        <dbReference type="Proteomes" id="UP001235064"/>
    </source>
</evidence>
<feature type="region of interest" description="Disordered" evidence="8">
    <location>
        <begin position="337"/>
        <end position="378"/>
    </location>
</feature>
<evidence type="ECO:0000256" key="7">
    <source>
        <dbReference type="RuleBase" id="RU363032"/>
    </source>
</evidence>
<dbReference type="CDD" id="cd06261">
    <property type="entry name" value="TM_PBP2"/>
    <property type="match status" value="1"/>
</dbReference>
<dbReference type="SUPFAM" id="SSF161098">
    <property type="entry name" value="MetI-like"/>
    <property type="match status" value="1"/>
</dbReference>
<dbReference type="Proteomes" id="UP001235064">
    <property type="component" value="Unassembled WGS sequence"/>
</dbReference>
<dbReference type="RefSeq" id="WP_286289798.1">
    <property type="nucleotide sequence ID" value="NZ_JASXSZ010000005.1"/>
</dbReference>
<dbReference type="InterPro" id="IPR050366">
    <property type="entry name" value="BP-dependent_transpt_permease"/>
</dbReference>